<evidence type="ECO:0000256" key="3">
    <source>
        <dbReference type="ARBA" id="ARBA00022692"/>
    </source>
</evidence>
<evidence type="ECO:0000256" key="2">
    <source>
        <dbReference type="ARBA" id="ARBA00006109"/>
    </source>
</evidence>
<feature type="signal peptide" evidence="6">
    <location>
        <begin position="1"/>
        <end position="21"/>
    </location>
</feature>
<dbReference type="GO" id="GO:0012505">
    <property type="term" value="C:endomembrane system"/>
    <property type="evidence" value="ECO:0007669"/>
    <property type="project" value="UniProtKB-SubCell"/>
</dbReference>
<keyword evidence="3" id="KW-0812">Transmembrane</keyword>
<dbReference type="Pfam" id="PF10270">
    <property type="entry name" value="MMgT"/>
    <property type="match status" value="1"/>
</dbReference>
<comment type="similarity">
    <text evidence="2">Belongs to the membrane magnesium transporter (TC 1.A.67) family.</text>
</comment>
<dbReference type="Proteomes" id="UP000629468">
    <property type="component" value="Unassembled WGS sequence"/>
</dbReference>
<keyword evidence="5" id="KW-0472">Membrane</keyword>
<name>A0A8H7C9T3_AGABI</name>
<feature type="chain" id="PRO_5034588356" evidence="6">
    <location>
        <begin position="22"/>
        <end position="120"/>
    </location>
</feature>
<dbReference type="AlphaFoldDB" id="A0A8H7C9T3"/>
<proteinExistence type="inferred from homology"/>
<evidence type="ECO:0000313" key="7">
    <source>
        <dbReference type="EMBL" id="KAF7770416.1"/>
    </source>
</evidence>
<keyword evidence="4" id="KW-1133">Transmembrane helix</keyword>
<dbReference type="EMBL" id="JABXXO010000009">
    <property type="protein sequence ID" value="KAF7770416.1"/>
    <property type="molecule type" value="Genomic_DNA"/>
</dbReference>
<evidence type="ECO:0000256" key="4">
    <source>
        <dbReference type="ARBA" id="ARBA00022989"/>
    </source>
</evidence>
<reference evidence="7 8" key="1">
    <citation type="journal article" name="Sci. Rep.">
        <title>Telomere-to-telomere assembled and centromere annotated genomes of the two main subspecies of the button mushroom Agaricus bisporus reveal especially polymorphic chromosome ends.</title>
        <authorList>
            <person name="Sonnenberg A.S.M."/>
            <person name="Sedaghat-Telgerd N."/>
            <person name="Lavrijssen B."/>
            <person name="Ohm R.A."/>
            <person name="Hendrickx P.M."/>
            <person name="Scholtmeijer K."/>
            <person name="Baars J.J.P."/>
            <person name="van Peer A."/>
        </authorList>
    </citation>
    <scope>NUCLEOTIDE SEQUENCE [LARGE SCALE GENOMIC DNA]</scope>
    <source>
        <strain evidence="7 8">H119_p4</strain>
    </source>
</reference>
<comment type="caution">
    <text evidence="7">The sequence shown here is derived from an EMBL/GenBank/DDBJ whole genome shotgun (WGS) entry which is preliminary data.</text>
</comment>
<evidence type="ECO:0000256" key="6">
    <source>
        <dbReference type="SAM" id="SignalP"/>
    </source>
</evidence>
<dbReference type="InterPro" id="IPR018937">
    <property type="entry name" value="MMgT"/>
</dbReference>
<comment type="subcellular location">
    <subcellularLocation>
        <location evidence="1">Endomembrane system</location>
        <topology evidence="1">Multi-pass membrane protein</topology>
    </subcellularLocation>
</comment>
<evidence type="ECO:0000313" key="8">
    <source>
        <dbReference type="Proteomes" id="UP000629468"/>
    </source>
</evidence>
<gene>
    <name evidence="7" type="ORF">Agabi119p4_6390</name>
</gene>
<organism evidence="7 8">
    <name type="scientific">Agaricus bisporus var. burnettii</name>
    <dbReference type="NCBI Taxonomy" id="192524"/>
    <lineage>
        <taxon>Eukaryota</taxon>
        <taxon>Fungi</taxon>
        <taxon>Dikarya</taxon>
        <taxon>Basidiomycota</taxon>
        <taxon>Agaricomycotina</taxon>
        <taxon>Agaricomycetes</taxon>
        <taxon>Agaricomycetidae</taxon>
        <taxon>Agaricales</taxon>
        <taxon>Agaricineae</taxon>
        <taxon>Agaricaceae</taxon>
        <taxon>Agaricus</taxon>
    </lineage>
</organism>
<evidence type="ECO:0000256" key="1">
    <source>
        <dbReference type="ARBA" id="ARBA00004127"/>
    </source>
</evidence>
<sequence>MSTHVLMLLCVLALLHAGYSAYEYLSRLKALGLPQEGLPKDIAIEVLVARCGNIKSTKWMLGSALPATHIAEEIYFRKPRKNECYQWCSAAKTLAFLFRRRWRPWVQGWIMKLTFNWNDS</sequence>
<evidence type="ECO:0000256" key="5">
    <source>
        <dbReference type="ARBA" id="ARBA00023136"/>
    </source>
</evidence>
<accession>A0A8H7C9T3</accession>
<protein>
    <submittedName>
        <fullName evidence="7">Uncharacterized protein</fullName>
    </submittedName>
</protein>
<keyword evidence="6" id="KW-0732">Signal</keyword>